<protein>
    <recommendedName>
        <fullName evidence="3">ApeA N-terminal domain-containing protein</fullName>
    </recommendedName>
</protein>
<accession>A0AAW4ZZT6</accession>
<evidence type="ECO:0000313" key="2">
    <source>
        <dbReference type="Proteomes" id="UP000813876"/>
    </source>
</evidence>
<evidence type="ECO:0008006" key="3">
    <source>
        <dbReference type="Google" id="ProtNLM"/>
    </source>
</evidence>
<evidence type="ECO:0000313" key="1">
    <source>
        <dbReference type="EMBL" id="MCF2304118.1"/>
    </source>
</evidence>
<comment type="caution">
    <text evidence="1">The sequence shown here is derived from an EMBL/GenBank/DDBJ whole genome shotgun (WGS) entry which is preliminary data.</text>
</comment>
<feature type="non-terminal residue" evidence="1">
    <location>
        <position position="342"/>
    </location>
</feature>
<dbReference type="AlphaFoldDB" id="A0AAW4ZZT6"/>
<gene>
    <name evidence="1" type="ORF">GLP33_20670</name>
</gene>
<proteinExistence type="predicted"/>
<reference evidence="1" key="1">
    <citation type="submission" date="2019-11" db="EMBL/GenBank/DDBJ databases">
        <title>Comparative genomics of photobacteria reveal adaptation to distinct habitats.</title>
        <authorList>
            <person name="Fuertes-Perez S."/>
            <person name="Hilgarth M."/>
            <person name="Vogel R.F."/>
        </authorList>
    </citation>
    <scope>NUCLEOTIDE SEQUENCE</scope>
    <source>
        <strain evidence="1">TMW2.2145</strain>
    </source>
</reference>
<dbReference type="Proteomes" id="UP000813876">
    <property type="component" value="Unassembled WGS sequence"/>
</dbReference>
<sequence length="342" mass="38739">MNIYNDIKNQSLDINCITMKLIQCSEKNSEVFIGTGFIKQDNKGKLSFRLLYDGREEHSLQDKLAYRDSLSSGSIIPEDHFFNLEATDIHGNKWYSDKIYLNVDLNVSHNTGVISSELNSLRLEKSAEEKEDASFNIVCLGDYKIPYSVMRPYGNGGSRLCETNVDLGGIQVNLVNEDGLLYISVSSCDVSLQESYENSIIQSLGILFGKRLPVLYIFRNKNGKKVTDIKSNIYERDGKLAPPISIYTPMKKSDFDKFLQSYCQKHIAGEIESLYGFWYKLFSVRNSVLEASTLACGVSIEGLIRTYYKNRFPVTPDELQAITEAKSPLNNLEINENVRSML</sequence>
<name>A0AAW4ZZT6_PHOPO</name>
<dbReference type="EMBL" id="WMCP01000044">
    <property type="protein sequence ID" value="MCF2304118.1"/>
    <property type="molecule type" value="Genomic_DNA"/>
</dbReference>
<dbReference type="RefSeq" id="WP_232581765.1">
    <property type="nucleotide sequence ID" value="NZ_WMCP01000044.1"/>
</dbReference>
<organism evidence="1 2">
    <name type="scientific">Photobacterium phosphoreum</name>
    <dbReference type="NCBI Taxonomy" id="659"/>
    <lineage>
        <taxon>Bacteria</taxon>
        <taxon>Pseudomonadati</taxon>
        <taxon>Pseudomonadota</taxon>
        <taxon>Gammaproteobacteria</taxon>
        <taxon>Vibrionales</taxon>
        <taxon>Vibrionaceae</taxon>
        <taxon>Photobacterium</taxon>
    </lineage>
</organism>